<dbReference type="InterPro" id="IPR001444">
    <property type="entry name" value="Flag_bb_rod_N"/>
</dbReference>
<comment type="similarity">
    <text evidence="1 2">Belongs to the flagella basal body rod proteins family.</text>
</comment>
<feature type="domain" description="Flagellar basal-body/hook protein C-terminal" evidence="4">
    <location>
        <begin position="204"/>
        <end position="248"/>
    </location>
</feature>
<dbReference type="PANTHER" id="PTHR30435">
    <property type="entry name" value="FLAGELLAR PROTEIN"/>
    <property type="match status" value="1"/>
</dbReference>
<dbReference type="Pfam" id="PF22692">
    <property type="entry name" value="LlgE_F_G_D1"/>
    <property type="match status" value="1"/>
</dbReference>
<dbReference type="InterPro" id="IPR053967">
    <property type="entry name" value="LlgE_F_G-like_D1"/>
</dbReference>
<dbReference type="GO" id="GO:0071978">
    <property type="term" value="P:bacterial-type flagellum-dependent swarming motility"/>
    <property type="evidence" value="ECO:0007669"/>
    <property type="project" value="TreeGrafter"/>
</dbReference>
<dbReference type="HOGENOM" id="CLU_013687_0_2_9"/>
<keyword evidence="6" id="KW-0966">Cell projection</keyword>
<proteinExistence type="inferred from homology"/>
<dbReference type="InterPro" id="IPR037925">
    <property type="entry name" value="FlgE/F/G-like"/>
</dbReference>
<dbReference type="GO" id="GO:0009425">
    <property type="term" value="C:bacterial-type flagellum basal body"/>
    <property type="evidence" value="ECO:0007669"/>
    <property type="project" value="UniProtKB-SubCell"/>
</dbReference>
<keyword evidence="6" id="KW-0282">Flagellum</keyword>
<dbReference type="Proteomes" id="UP000013520">
    <property type="component" value="Chromosome"/>
</dbReference>
<dbReference type="InterPro" id="IPR020013">
    <property type="entry name" value="Flagellar_FlgE/F/G"/>
</dbReference>
<evidence type="ECO:0000313" key="7">
    <source>
        <dbReference type="Proteomes" id="UP000013520"/>
    </source>
</evidence>
<sequence length="251" mass="27210">MIPSMGISVSGISKHQLRLDVISNNIANVNTTGFKSGRANFKDMLYLARESNRFCQSGNGVAVSEISNNFTQGVIQPTGRNLDLAIDGNGFFGVIDDNDELKFTRDGSFHLDAEGYLVNSSGLRVVDDGESEIQIDNDDLEEVQINQNGEIFVGKESTNDIIGLFNFTNLSGLTKVGDNLYSDNEASGERLAGEPGEEGLGVIRSGALEMSNTELTNEMTDLIVTQRGFQANAKVFTTADEVLQGIIELKR</sequence>
<evidence type="ECO:0000259" key="5">
    <source>
        <dbReference type="Pfam" id="PF22692"/>
    </source>
</evidence>
<evidence type="ECO:0000259" key="3">
    <source>
        <dbReference type="Pfam" id="PF00460"/>
    </source>
</evidence>
<evidence type="ECO:0000259" key="4">
    <source>
        <dbReference type="Pfam" id="PF06429"/>
    </source>
</evidence>
<dbReference type="SUPFAM" id="SSF117143">
    <property type="entry name" value="Flagellar hook protein flgE"/>
    <property type="match status" value="1"/>
</dbReference>
<reference evidence="6 7" key="1">
    <citation type="submission" date="2012-01" db="EMBL/GenBank/DDBJ databases">
        <title>Complete sequence of Desulfotomaculum gibsoniae DSM 7213.</title>
        <authorList>
            <consortium name="US DOE Joint Genome Institute"/>
            <person name="Lucas S."/>
            <person name="Han J."/>
            <person name="Lapidus A."/>
            <person name="Cheng J.-F."/>
            <person name="Goodwin L."/>
            <person name="Pitluck S."/>
            <person name="Peters L."/>
            <person name="Ovchinnikova G."/>
            <person name="Teshima H."/>
            <person name="Detter J.C."/>
            <person name="Han C."/>
            <person name="Tapia R."/>
            <person name="Land M."/>
            <person name="Hauser L."/>
            <person name="Kyrpides N."/>
            <person name="Ivanova N."/>
            <person name="Pagani I."/>
            <person name="Parshina S."/>
            <person name="Plugge C."/>
            <person name="Muyzer G."/>
            <person name="Kuever J."/>
            <person name="Ivanova A."/>
            <person name="Nazina T."/>
            <person name="Klenk H.-P."/>
            <person name="Brambilla E."/>
            <person name="Spring S."/>
            <person name="Stams A.F."/>
            <person name="Woyke T."/>
        </authorList>
    </citation>
    <scope>NUCLEOTIDE SEQUENCE [LARGE SCALE GENOMIC DNA]</scope>
    <source>
        <strain evidence="6 7">DSM 7213</strain>
    </source>
</reference>
<dbReference type="NCBIfam" id="TIGR03506">
    <property type="entry name" value="FlgEFG_subfam"/>
    <property type="match status" value="2"/>
</dbReference>
<evidence type="ECO:0000313" key="6">
    <source>
        <dbReference type="EMBL" id="AGL01651.1"/>
    </source>
</evidence>
<dbReference type="Pfam" id="PF06429">
    <property type="entry name" value="Flg_bbr_C"/>
    <property type="match status" value="1"/>
</dbReference>
<dbReference type="AlphaFoldDB" id="R4KPS0"/>
<dbReference type="PROSITE" id="PS00588">
    <property type="entry name" value="FLAGELLA_BB_ROD"/>
    <property type="match status" value="1"/>
</dbReference>
<protein>
    <submittedName>
        <fullName evidence="6">Flagellar hook-basal body protein</fullName>
    </submittedName>
</protein>
<dbReference type="InterPro" id="IPR010930">
    <property type="entry name" value="Flg_bb/hook_C_dom"/>
</dbReference>
<dbReference type="RefSeq" id="WP_006522082.1">
    <property type="nucleotide sequence ID" value="NC_021184.1"/>
</dbReference>
<dbReference type="PANTHER" id="PTHR30435:SF19">
    <property type="entry name" value="FLAGELLAR BASAL-BODY ROD PROTEIN FLGG"/>
    <property type="match status" value="1"/>
</dbReference>
<dbReference type="EMBL" id="CP003273">
    <property type="protein sequence ID" value="AGL01651.1"/>
    <property type="molecule type" value="Genomic_DNA"/>
</dbReference>
<feature type="domain" description="Flagellar basal body rod protein N-terminal" evidence="3">
    <location>
        <begin position="7"/>
        <end position="35"/>
    </location>
</feature>
<name>R4KPS0_9FIRM</name>
<evidence type="ECO:0000256" key="1">
    <source>
        <dbReference type="ARBA" id="ARBA00009677"/>
    </source>
</evidence>
<gene>
    <name evidence="6" type="ORF">Desgi_2222</name>
</gene>
<dbReference type="STRING" id="767817.Desgi_2222"/>
<keyword evidence="6" id="KW-0969">Cilium</keyword>
<keyword evidence="2" id="KW-0975">Bacterial flagellum</keyword>
<feature type="domain" description="Flagellar hook protein FlgE/F/G-like D1" evidence="5">
    <location>
        <begin position="85"/>
        <end position="152"/>
    </location>
</feature>
<dbReference type="OrthoDB" id="9804559at2"/>
<evidence type="ECO:0000256" key="2">
    <source>
        <dbReference type="RuleBase" id="RU362116"/>
    </source>
</evidence>
<dbReference type="eggNOG" id="COG4786">
    <property type="taxonomic scope" value="Bacteria"/>
</dbReference>
<dbReference type="InterPro" id="IPR019776">
    <property type="entry name" value="Flagellar_basal_body_rod_CS"/>
</dbReference>
<dbReference type="Pfam" id="PF00460">
    <property type="entry name" value="Flg_bb_rod"/>
    <property type="match status" value="1"/>
</dbReference>
<keyword evidence="7" id="KW-1185">Reference proteome</keyword>
<organism evidence="6 7">
    <name type="scientific">Desulfoscipio gibsoniae DSM 7213</name>
    <dbReference type="NCBI Taxonomy" id="767817"/>
    <lineage>
        <taxon>Bacteria</taxon>
        <taxon>Bacillati</taxon>
        <taxon>Bacillota</taxon>
        <taxon>Clostridia</taxon>
        <taxon>Eubacteriales</taxon>
        <taxon>Desulfallaceae</taxon>
        <taxon>Desulfoscipio</taxon>
    </lineage>
</organism>
<comment type="subcellular location">
    <subcellularLocation>
        <location evidence="2">Bacterial flagellum basal body</location>
    </subcellularLocation>
</comment>
<accession>R4KPS0</accession>
<dbReference type="KEGG" id="dgi:Desgi_2222"/>